<name>A0A068SAK0_9FUNG</name>
<dbReference type="SMART" id="SM00498">
    <property type="entry name" value="FH2"/>
    <property type="match status" value="1"/>
</dbReference>
<feature type="domain" description="FH2" evidence="3">
    <location>
        <begin position="87"/>
        <end position="501"/>
    </location>
</feature>
<dbReference type="PROSITE" id="PS51231">
    <property type="entry name" value="DAD"/>
    <property type="match status" value="1"/>
</dbReference>
<gene>
    <name evidence="4" type="ORF">LCOR_09714.1</name>
</gene>
<dbReference type="InterPro" id="IPR051425">
    <property type="entry name" value="Formin_Homology"/>
</dbReference>
<evidence type="ECO:0000313" key="4">
    <source>
        <dbReference type="EMBL" id="CDH58867.1"/>
    </source>
</evidence>
<dbReference type="InterPro" id="IPR015425">
    <property type="entry name" value="FH2_Formin"/>
</dbReference>
<dbReference type="Gene3D" id="6.10.30.50">
    <property type="match status" value="1"/>
</dbReference>
<dbReference type="PRINTS" id="PR01217">
    <property type="entry name" value="PRICHEXTENSN"/>
</dbReference>
<feature type="domain" description="DAD" evidence="2">
    <location>
        <begin position="539"/>
        <end position="569"/>
    </location>
</feature>
<dbReference type="InterPro" id="IPR042201">
    <property type="entry name" value="FH2_Formin_sf"/>
</dbReference>
<comment type="caution">
    <text evidence="4">The sequence shown here is derived from an EMBL/GenBank/DDBJ whole genome shotgun (WGS) entry which is preliminary data.</text>
</comment>
<evidence type="ECO:0000256" key="1">
    <source>
        <dbReference type="SAM" id="MobiDB-lite"/>
    </source>
</evidence>
<proteinExistence type="predicted"/>
<reference evidence="4" key="1">
    <citation type="submission" date="2013-08" db="EMBL/GenBank/DDBJ databases">
        <title>Gene expansion shapes genome architecture in the human pathogen Lichtheimia corymbifera: an evolutionary genomics analysis in the ancient terrestrial Mucorales (Mucoromycotina).</title>
        <authorList>
            <person name="Schwartze V.U."/>
            <person name="Winter S."/>
            <person name="Shelest E."/>
            <person name="Marcet-Houben M."/>
            <person name="Horn F."/>
            <person name="Wehner S."/>
            <person name="Hoffmann K."/>
            <person name="Riege K."/>
            <person name="Sammeth M."/>
            <person name="Nowrousian M."/>
            <person name="Valiante V."/>
            <person name="Linde J."/>
            <person name="Jacobsen I.D."/>
            <person name="Marz M."/>
            <person name="Brakhage A.A."/>
            <person name="Gabaldon T."/>
            <person name="Bocker S."/>
            <person name="Voigt K."/>
        </authorList>
    </citation>
    <scope>NUCLEOTIDE SEQUENCE [LARGE SCALE GENOMIC DNA]</scope>
    <source>
        <strain evidence="4">FSU 9682</strain>
    </source>
</reference>
<dbReference type="Gene3D" id="1.20.58.2220">
    <property type="entry name" value="Formin, FH2 domain"/>
    <property type="match status" value="1"/>
</dbReference>
<dbReference type="Pfam" id="PF02181">
    <property type="entry name" value="FH2"/>
    <property type="match status" value="1"/>
</dbReference>
<dbReference type="VEuPathDB" id="FungiDB:LCOR_09714.1"/>
<evidence type="ECO:0000259" key="2">
    <source>
        <dbReference type="PROSITE" id="PS51231"/>
    </source>
</evidence>
<sequence>MICGIPPPPPPPPPPGGAIPPPPPPPPPPGGAPPPPPPPPPPGGAGGIPPPPPPPPGGPGAPPPPPPPPGAKGPNAPNAPLAGPLRKELRHYPNTKLKNLQWQKLDARGVDKTIWVLETVDENGLEDALDEAGVFSKLEDLFPAKVNLFFERKLKAKIEERKDAVKFLSKEKSRNINLAILPKIKNMTFKEARRQLLQLDEQLCTETFISNLIAYLPSKDDDTRTMEKYMKESDEKRAELDYPEQFTVEMASIYRYEPRLRFMLLRIQFWERYEQLHKNMSLVLDVSESLRNSESFRELLSLILLVGNFMNAQSLQGGAFGMRISSINKLADTKASNVSSLTLLHVLAGVTRRQFPHLLEFLHDLKDTGQAARIMVSINDLVQQYTEMRQGLKELTLELGTQWQPEDTTLEEGDCFRDVMTEFRDEASNKFEDLQTVYINMDAKWKDVMVYYGENPKVMRPDDFFGVFARFVSSWKDAAIAEEKHTLKLEREEKRRKEEELRKQRLEAKRQKLAEKEAAEKERRTEDVDLSEEGTGTEDDRKMMDNLLAKLRSADAEPTVPRARRRRQRTEEQEQDVRDDDVQLAENLLKSLQSD</sequence>
<dbReference type="InterPro" id="IPR014767">
    <property type="entry name" value="DAD_dom"/>
</dbReference>
<dbReference type="OrthoDB" id="1104827at2759"/>
<organism evidence="4 5">
    <name type="scientific">Lichtheimia corymbifera JMRC:FSU:9682</name>
    <dbReference type="NCBI Taxonomy" id="1263082"/>
    <lineage>
        <taxon>Eukaryota</taxon>
        <taxon>Fungi</taxon>
        <taxon>Fungi incertae sedis</taxon>
        <taxon>Mucoromycota</taxon>
        <taxon>Mucoromycotina</taxon>
        <taxon>Mucoromycetes</taxon>
        <taxon>Mucorales</taxon>
        <taxon>Lichtheimiaceae</taxon>
        <taxon>Lichtheimia</taxon>
    </lineage>
</organism>
<dbReference type="PANTHER" id="PTHR45725:SF1">
    <property type="entry name" value="DISHEVELLED ASSOCIATED ACTIVATOR OF MORPHOGENESIS, ISOFORM D"/>
    <property type="match status" value="1"/>
</dbReference>
<feature type="region of interest" description="Disordered" evidence="1">
    <location>
        <begin position="493"/>
        <end position="595"/>
    </location>
</feature>
<dbReference type="SUPFAM" id="SSF101447">
    <property type="entry name" value="Formin homology 2 domain (FH2 domain)"/>
    <property type="match status" value="1"/>
</dbReference>
<feature type="compositionally biased region" description="Basic and acidic residues" evidence="1">
    <location>
        <begin position="493"/>
        <end position="527"/>
    </location>
</feature>
<dbReference type="EMBL" id="CBTN010000062">
    <property type="protein sequence ID" value="CDH58867.1"/>
    <property type="molecule type" value="Genomic_DNA"/>
</dbReference>
<dbReference type="PROSITE" id="PS51444">
    <property type="entry name" value="FH2"/>
    <property type="match status" value="1"/>
</dbReference>
<dbReference type="SUPFAM" id="SSF81995">
    <property type="entry name" value="beta-sandwich domain of Sec23/24"/>
    <property type="match status" value="1"/>
</dbReference>
<feature type="compositionally biased region" description="Low complexity" evidence="1">
    <location>
        <begin position="72"/>
        <end position="83"/>
    </location>
</feature>
<evidence type="ECO:0000313" key="5">
    <source>
        <dbReference type="Proteomes" id="UP000027586"/>
    </source>
</evidence>
<dbReference type="STRING" id="1263082.A0A068SAK0"/>
<accession>A0A068SAK0</accession>
<feature type="region of interest" description="Disordered" evidence="1">
    <location>
        <begin position="1"/>
        <end position="83"/>
    </location>
</feature>
<dbReference type="Proteomes" id="UP000027586">
    <property type="component" value="Unassembled WGS sequence"/>
</dbReference>
<feature type="compositionally biased region" description="Acidic residues" evidence="1">
    <location>
        <begin position="528"/>
        <end position="537"/>
    </location>
</feature>
<dbReference type="PANTHER" id="PTHR45725">
    <property type="entry name" value="FORMIN HOMOLOGY 2 FAMILY MEMBER"/>
    <property type="match status" value="1"/>
</dbReference>
<dbReference type="Gene3D" id="1.20.58.630">
    <property type="match status" value="1"/>
</dbReference>
<evidence type="ECO:0000259" key="3">
    <source>
        <dbReference type="PROSITE" id="PS51444"/>
    </source>
</evidence>
<dbReference type="AlphaFoldDB" id="A0A068SAK0"/>
<keyword evidence="5" id="KW-1185">Reference proteome</keyword>
<protein>
    <submittedName>
        <fullName evidence="4">Cytokinesis protein sepa</fullName>
    </submittedName>
</protein>
<feature type="compositionally biased region" description="Pro residues" evidence="1">
    <location>
        <begin position="1"/>
        <end position="71"/>
    </location>
</feature>